<keyword evidence="2 5" id="KW-0732">Signal</keyword>
<dbReference type="InterPro" id="IPR013595">
    <property type="entry name" value="Pept_S33_TAP-like_C"/>
</dbReference>
<reference evidence="8 9" key="1">
    <citation type="submission" date="2019-06" db="EMBL/GenBank/DDBJ databases">
        <title>Sequencing the genomes of 1000 actinobacteria strains.</title>
        <authorList>
            <person name="Klenk H.-P."/>
        </authorList>
    </citation>
    <scope>NUCLEOTIDE SEQUENCE [LARGE SCALE GENOMIC DNA]</scope>
    <source>
        <strain evidence="8 9">DSM 18082</strain>
    </source>
</reference>
<keyword evidence="9" id="KW-1185">Reference proteome</keyword>
<dbReference type="SUPFAM" id="SSF53474">
    <property type="entry name" value="alpha/beta-Hydrolases"/>
    <property type="match status" value="1"/>
</dbReference>
<evidence type="ECO:0000256" key="4">
    <source>
        <dbReference type="SAM" id="MobiDB-lite"/>
    </source>
</evidence>
<feature type="signal peptide" evidence="5">
    <location>
        <begin position="1"/>
        <end position="25"/>
    </location>
</feature>
<feature type="domain" description="AB hydrolase-1" evidence="6">
    <location>
        <begin position="95"/>
        <end position="278"/>
    </location>
</feature>
<dbReference type="EMBL" id="VFOQ01000001">
    <property type="protein sequence ID" value="TQL59284.1"/>
    <property type="molecule type" value="Genomic_DNA"/>
</dbReference>
<evidence type="ECO:0000259" key="6">
    <source>
        <dbReference type="Pfam" id="PF00561"/>
    </source>
</evidence>
<sequence length="531" mass="56323">MKRLTIVVTAAVAAGTLAATPVGLAAASPGTRTTTAAAATSVAWGSCSDPTLQQAHAQCGTVTVPMDYANPGGATVKLAISRVLHTVPDSQYQGVMLVNPGGPGGSGLIYSILGGFVPGDAGKAYDWIGFDPRGVGSSQPALSCDPNYTAGPRPPYDPVHGSVNAWLAKAAAYAQACGRAGGALLEHLTTVDSARDMDSIRTALGASKLNFYGFSYGTYLGQVYATLYPDKVRRFVLDSNVDPRGVWYQDNLDQDYAFEVVLTKFFGWIAKYDSTYHLGTTEHAVEQQWYDAKDKLEAAPAGGVVGAAEWTDIFTGAGYVQFLWPDLASLFSNWVHTPDSKSLVDAYNGSASVGDDNGYAMYLGVQCVDAPWPQKWSTWKRDNTRVAKDAPFLTWSNAWFNEPCRVWPAAAHDPVHVDGRDAPPILLVDETLDAATPYPGSLEVRRRFPEASLIALPGGTNHAFSLSGNTCLDSKIAAYLADGTLPQRRSGSRADATCAPLPQPVPSSASASTSTGGATRSPMRARLAVLR</sequence>
<dbReference type="InterPro" id="IPR000073">
    <property type="entry name" value="AB_hydrolase_1"/>
</dbReference>
<evidence type="ECO:0000313" key="8">
    <source>
        <dbReference type="EMBL" id="TQL59284.1"/>
    </source>
</evidence>
<evidence type="ECO:0000313" key="9">
    <source>
        <dbReference type="Proteomes" id="UP000319514"/>
    </source>
</evidence>
<dbReference type="InterPro" id="IPR029058">
    <property type="entry name" value="AB_hydrolase_fold"/>
</dbReference>
<dbReference type="RefSeq" id="WP_141787330.1">
    <property type="nucleotide sequence ID" value="NZ_BAAAKX010000009.1"/>
</dbReference>
<dbReference type="PANTHER" id="PTHR43248:SF29">
    <property type="entry name" value="TRIPEPTIDYL AMINOPEPTIDASE"/>
    <property type="match status" value="1"/>
</dbReference>
<dbReference type="PANTHER" id="PTHR43248">
    <property type="entry name" value="2-SUCCINYL-6-HYDROXY-2,4-CYCLOHEXADIENE-1-CARBOXYLATE SYNTHASE"/>
    <property type="match status" value="1"/>
</dbReference>
<dbReference type="AlphaFoldDB" id="A0A542ZG16"/>
<evidence type="ECO:0000256" key="1">
    <source>
        <dbReference type="ARBA" id="ARBA00010088"/>
    </source>
</evidence>
<proteinExistence type="inferred from homology"/>
<gene>
    <name evidence="8" type="ORF">FB474_0635</name>
</gene>
<comment type="similarity">
    <text evidence="1">Belongs to the peptidase S33 family.</text>
</comment>
<dbReference type="GO" id="GO:0016787">
    <property type="term" value="F:hydrolase activity"/>
    <property type="evidence" value="ECO:0007669"/>
    <property type="project" value="UniProtKB-KW"/>
</dbReference>
<feature type="chain" id="PRO_5038488131" evidence="5">
    <location>
        <begin position="26"/>
        <end position="531"/>
    </location>
</feature>
<accession>A0A542ZG16</accession>
<evidence type="ECO:0000256" key="2">
    <source>
        <dbReference type="ARBA" id="ARBA00022729"/>
    </source>
</evidence>
<evidence type="ECO:0000259" key="7">
    <source>
        <dbReference type="Pfam" id="PF08386"/>
    </source>
</evidence>
<organism evidence="8 9">
    <name type="scientific">Oryzihumus leptocrescens</name>
    <dbReference type="NCBI Taxonomy" id="297536"/>
    <lineage>
        <taxon>Bacteria</taxon>
        <taxon>Bacillati</taxon>
        <taxon>Actinomycetota</taxon>
        <taxon>Actinomycetes</taxon>
        <taxon>Micrococcales</taxon>
        <taxon>Intrasporangiaceae</taxon>
        <taxon>Oryzihumus</taxon>
    </lineage>
</organism>
<dbReference type="Pfam" id="PF08386">
    <property type="entry name" value="Abhydrolase_4"/>
    <property type="match status" value="1"/>
</dbReference>
<protein>
    <submittedName>
        <fullName evidence="8">TAP-like protein</fullName>
    </submittedName>
</protein>
<dbReference type="OrthoDB" id="3252468at2"/>
<dbReference type="Pfam" id="PF00561">
    <property type="entry name" value="Abhydrolase_1"/>
    <property type="match status" value="1"/>
</dbReference>
<evidence type="ECO:0000256" key="3">
    <source>
        <dbReference type="ARBA" id="ARBA00022801"/>
    </source>
</evidence>
<keyword evidence="3" id="KW-0378">Hydrolase</keyword>
<name>A0A542ZG16_9MICO</name>
<feature type="domain" description="Peptidase S33 tripeptidyl aminopeptidase-like C-terminal" evidence="7">
    <location>
        <begin position="392"/>
        <end position="488"/>
    </location>
</feature>
<dbReference type="Gene3D" id="3.40.50.1820">
    <property type="entry name" value="alpha/beta hydrolase"/>
    <property type="match status" value="1"/>
</dbReference>
<dbReference type="InterPro" id="IPR051601">
    <property type="entry name" value="Serine_prot/Carboxylest_S33"/>
</dbReference>
<feature type="region of interest" description="Disordered" evidence="4">
    <location>
        <begin position="489"/>
        <end position="522"/>
    </location>
</feature>
<feature type="compositionally biased region" description="Low complexity" evidence="4">
    <location>
        <begin position="507"/>
        <end position="519"/>
    </location>
</feature>
<evidence type="ECO:0000256" key="5">
    <source>
        <dbReference type="SAM" id="SignalP"/>
    </source>
</evidence>
<dbReference type="Proteomes" id="UP000319514">
    <property type="component" value="Unassembled WGS sequence"/>
</dbReference>
<comment type="caution">
    <text evidence="8">The sequence shown here is derived from an EMBL/GenBank/DDBJ whole genome shotgun (WGS) entry which is preliminary data.</text>
</comment>